<dbReference type="GO" id="GO:0072659">
    <property type="term" value="P:protein localization to plasma membrane"/>
    <property type="evidence" value="ECO:0007669"/>
    <property type="project" value="TreeGrafter"/>
</dbReference>
<dbReference type="SUPFAM" id="SSF48371">
    <property type="entry name" value="ARM repeat"/>
    <property type="match status" value="1"/>
</dbReference>
<dbReference type="PANTHER" id="PTHR12444:SF8">
    <property type="entry name" value="PROTEIN EFR3 HOMOLOG CMP44E"/>
    <property type="match status" value="1"/>
</dbReference>
<dbReference type="Pfam" id="PF21052">
    <property type="entry name" value="EFR3_ARM"/>
    <property type="match status" value="1"/>
</dbReference>
<dbReference type="InterPro" id="IPR016024">
    <property type="entry name" value="ARM-type_fold"/>
</dbReference>
<evidence type="ECO:0000313" key="2">
    <source>
        <dbReference type="EMBL" id="RWS12247.1"/>
    </source>
</evidence>
<gene>
    <name evidence="2" type="ORF">B4U79_03356</name>
</gene>
<evidence type="ECO:0000256" key="1">
    <source>
        <dbReference type="ARBA" id="ARBA00010216"/>
    </source>
</evidence>
<name>A0A3S3P507_9ACAR</name>
<organism evidence="2 3">
    <name type="scientific">Dinothrombium tinctorium</name>
    <dbReference type="NCBI Taxonomy" id="1965070"/>
    <lineage>
        <taxon>Eukaryota</taxon>
        <taxon>Metazoa</taxon>
        <taxon>Ecdysozoa</taxon>
        <taxon>Arthropoda</taxon>
        <taxon>Chelicerata</taxon>
        <taxon>Arachnida</taxon>
        <taxon>Acari</taxon>
        <taxon>Acariformes</taxon>
        <taxon>Trombidiformes</taxon>
        <taxon>Prostigmata</taxon>
        <taxon>Anystina</taxon>
        <taxon>Parasitengona</taxon>
        <taxon>Trombidioidea</taxon>
        <taxon>Trombidiidae</taxon>
        <taxon>Dinothrombium</taxon>
    </lineage>
</organism>
<reference evidence="2 3" key="1">
    <citation type="journal article" date="2018" name="Gigascience">
        <title>Genomes of trombidid mites reveal novel predicted allergens and laterally-transferred genes associated with secondary metabolism.</title>
        <authorList>
            <person name="Dong X."/>
            <person name="Chaisiri K."/>
            <person name="Xia D."/>
            <person name="Armstrong S.D."/>
            <person name="Fang Y."/>
            <person name="Donnelly M.J."/>
            <person name="Kadowaki T."/>
            <person name="McGarry J.W."/>
            <person name="Darby A.C."/>
            <person name="Makepeace B.L."/>
        </authorList>
    </citation>
    <scope>NUCLEOTIDE SEQUENCE [LARGE SCALE GENOMIC DNA]</scope>
    <source>
        <strain evidence="2">UoL-WK</strain>
    </source>
</reference>
<dbReference type="InterPro" id="IPR011989">
    <property type="entry name" value="ARM-like"/>
</dbReference>
<dbReference type="AlphaFoldDB" id="A0A3S3P507"/>
<comment type="similarity">
    <text evidence="1">Belongs to the EFR3 family.</text>
</comment>
<dbReference type="Proteomes" id="UP000285301">
    <property type="component" value="Unassembled WGS sequence"/>
</dbReference>
<dbReference type="InterPro" id="IPR051851">
    <property type="entry name" value="EFR3_Homologs"/>
</dbReference>
<comment type="caution">
    <text evidence="2">The sequence shown here is derived from an EMBL/GenBank/DDBJ whole genome shotgun (WGS) entry which is preliminary data.</text>
</comment>
<dbReference type="Gene3D" id="1.25.10.10">
    <property type="entry name" value="Leucine-rich Repeat Variant"/>
    <property type="match status" value="1"/>
</dbReference>
<accession>A0A3S3P507</accession>
<dbReference type="GO" id="GO:0005886">
    <property type="term" value="C:plasma membrane"/>
    <property type="evidence" value="ECO:0007669"/>
    <property type="project" value="TreeGrafter"/>
</dbReference>
<keyword evidence="3" id="KW-1185">Reference proteome</keyword>
<dbReference type="OrthoDB" id="19232at2759"/>
<sequence length="833" mass="94618">MGCCGFCSPRYKRLVNNVYPSNPIDGIVKSNLEKLKFYAKSSPEKLDRIGEYFAQRIARDLYRNRFEYVFMGMEAMEQILLTSKTQSLNLFVESFLRVIHQLLESQEPSIQLLATRAFVKFSNIEEDVPSYHRKYDFFVSKFSALCHNNASDLNTRKMLRLAGLNGLKGVIRKTVSDDLQVDIWDETHMDKIVPSLLYNLQDKEVIPGFSVPDSANASTPYDTAEECLRELMSKVTFGNIRSVLKPVLKHLDNHHLWDAQYPDEFAISVFQTIMDSIQNQHSYAVIQILMAHLDEKSKSQRKSFDSSSEATTRVRTGIATVLSSIIAVAAAESIGPSVLEIINSLLRHLRNSINNFQMVSINKEDEKQFQETVINALGEFANNLPDFQKIEIMIFIISKVPPSSSDSKADIRLQDILLKSLLKVSTKYRTVNISHAFPPAFLNPLLALSLAADSNVRITVQLIFQQLLDRHGNLSKLLMPVTLTEIPPLNIEKAYRQDIMFMRKHGPELLSHIYKNLQFANNTPENYNALYTTLALFCIEMSSEETLTEMLRLIFIIQDMTKNSSLTLSQSQHAEIHRLVAAFLHLIAQLTAIPALCAHVDQIIKTRNSKAAWMLPEYDSEMMETKMSEVSEDLLFNKEIISEALRNSGHDTSRLSTPLRDSGSVVDSSKAISTTDLKYVDIDVESTHSSPGIIRKQQEIERINFQDLRNFLNTALTDEQDAREERRAQILLKFKRADFADLVAKSNKNNGVLQTKLNDLFEKLPQMESPNGEVFANAIKNPIFSIQFNQCNNGYQREANDEALSEEEKRSAVAHKSPFNSPLYSLQFPDVFA</sequence>
<proteinExistence type="inferred from homology"/>
<dbReference type="STRING" id="1965070.A0A3S3P507"/>
<evidence type="ECO:0000313" key="3">
    <source>
        <dbReference type="Proteomes" id="UP000285301"/>
    </source>
</evidence>
<dbReference type="PANTHER" id="PTHR12444">
    <property type="entry name" value="PROTEIN EFR3 HOMOLOG CMP44E"/>
    <property type="match status" value="1"/>
</dbReference>
<dbReference type="EMBL" id="NCKU01001379">
    <property type="protein sequence ID" value="RWS12247.1"/>
    <property type="molecule type" value="Genomic_DNA"/>
</dbReference>
<dbReference type="InterPro" id="IPR049152">
    <property type="entry name" value="EFR3-like_ARM"/>
</dbReference>
<protein>
    <submittedName>
        <fullName evidence="2">Protein EFR3 B-like protein</fullName>
    </submittedName>
</protein>